<sequence>AQALLSLIQGYVDGVLSGRFPAGTAGAPAIAGAGDPDTGLSFPGGNQLRFSAGGAQRALLSAAALQVDVPLTGSAVQSSILDATSGRALLTRAFGLGGQVAVISGSTPLNQRNLETGFYTFVGSATPGGPDTQAFRYTLIVMRGFDDRRQFICMRDASSPTSARIWVGHQTGNDATGPINWYDIGVERGSNSNGEYIRFSDGTQFCTQFLLASASGSTPWTFPAAFVEVDSASVTPQSGSPRSGVIDGIGLTSLSFSTYDQSGNRQGSTGRLMAIGRYF</sequence>
<comment type="caution">
    <text evidence="1">The sequence shown here is derived from an EMBL/GenBank/DDBJ whole genome shotgun (WGS) entry which is preliminary data.</text>
</comment>
<dbReference type="EMBL" id="JAME01000122">
    <property type="protein sequence ID" value="ETX26450.1"/>
    <property type="molecule type" value="Genomic_DNA"/>
</dbReference>
<dbReference type="AlphaFoldDB" id="X7F100"/>
<name>X7F100_9RHOB</name>
<gene>
    <name evidence="1" type="ORF">RISW2_03120</name>
</gene>
<dbReference type="Proteomes" id="UP000023430">
    <property type="component" value="Unassembled WGS sequence"/>
</dbReference>
<dbReference type="eggNOG" id="ENOG503345H">
    <property type="taxonomic scope" value="Bacteria"/>
</dbReference>
<keyword evidence="2" id="KW-1185">Reference proteome</keyword>
<feature type="non-terminal residue" evidence="1">
    <location>
        <position position="1"/>
    </location>
</feature>
<dbReference type="STRING" id="1449351.RISW2_03120"/>
<proteinExistence type="predicted"/>
<protein>
    <submittedName>
        <fullName evidence="1">Uncharacterized protein</fullName>
    </submittedName>
</protein>
<accession>X7F100</accession>
<organism evidence="1 2">
    <name type="scientific">Roseivivax isoporae LMG 25204</name>
    <dbReference type="NCBI Taxonomy" id="1449351"/>
    <lineage>
        <taxon>Bacteria</taxon>
        <taxon>Pseudomonadati</taxon>
        <taxon>Pseudomonadota</taxon>
        <taxon>Alphaproteobacteria</taxon>
        <taxon>Rhodobacterales</taxon>
        <taxon>Roseobacteraceae</taxon>
        <taxon>Roseivivax</taxon>
    </lineage>
</organism>
<evidence type="ECO:0000313" key="1">
    <source>
        <dbReference type="EMBL" id="ETX26450.1"/>
    </source>
</evidence>
<reference evidence="1 2" key="1">
    <citation type="submission" date="2014-01" db="EMBL/GenBank/DDBJ databases">
        <title>Roseivivax isoporae LMG 25204 Genome Sequencing.</title>
        <authorList>
            <person name="Lai Q."/>
            <person name="Li G."/>
            <person name="Shao Z."/>
        </authorList>
    </citation>
    <scope>NUCLEOTIDE SEQUENCE [LARGE SCALE GENOMIC DNA]</scope>
    <source>
        <strain evidence="1 2">LMG 25204</strain>
    </source>
</reference>
<evidence type="ECO:0000313" key="2">
    <source>
        <dbReference type="Proteomes" id="UP000023430"/>
    </source>
</evidence>